<dbReference type="PROSITE" id="PS51207">
    <property type="entry name" value="PXA"/>
    <property type="match status" value="1"/>
</dbReference>
<accession>A0A1X7VVC1</accession>
<name>A0A1X7VVC1_AMPQE</name>
<feature type="compositionally biased region" description="Polar residues" evidence="2">
    <location>
        <begin position="505"/>
        <end position="532"/>
    </location>
</feature>
<dbReference type="Gene3D" id="3.30.1520.10">
    <property type="entry name" value="Phox-like domain"/>
    <property type="match status" value="1"/>
</dbReference>
<feature type="domain" description="PX" evidence="4">
    <location>
        <begin position="558"/>
        <end position="673"/>
    </location>
</feature>
<reference evidence="6" key="2">
    <citation type="submission" date="2017-05" db="UniProtKB">
        <authorList>
            <consortium name="EnsemblMetazoa"/>
        </authorList>
    </citation>
    <scope>IDENTIFICATION</scope>
</reference>
<keyword evidence="7" id="KW-1185">Reference proteome</keyword>
<evidence type="ECO:0000259" key="5">
    <source>
        <dbReference type="PROSITE" id="PS51207"/>
    </source>
</evidence>
<dbReference type="Pfam" id="PF08628">
    <property type="entry name" value="Nexin_C"/>
    <property type="match status" value="1"/>
</dbReference>
<dbReference type="AlphaFoldDB" id="A0A1X7VVC1"/>
<proteinExistence type="inferred from homology"/>
<evidence type="ECO:0000256" key="2">
    <source>
        <dbReference type="SAM" id="MobiDB-lite"/>
    </source>
</evidence>
<dbReference type="InParanoid" id="A0A1X7VVC1"/>
<comment type="similarity">
    <text evidence="1">Belongs to the sorting nexin family.</text>
</comment>
<organism evidence="6">
    <name type="scientific">Amphimedon queenslandica</name>
    <name type="common">Sponge</name>
    <dbReference type="NCBI Taxonomy" id="400682"/>
    <lineage>
        <taxon>Eukaryota</taxon>
        <taxon>Metazoa</taxon>
        <taxon>Porifera</taxon>
        <taxon>Demospongiae</taxon>
        <taxon>Heteroscleromorpha</taxon>
        <taxon>Haplosclerida</taxon>
        <taxon>Niphatidae</taxon>
        <taxon>Amphimedon</taxon>
    </lineage>
</organism>
<dbReference type="EnsemblMetazoa" id="Aqu2.1.43348_001">
    <property type="protein sequence ID" value="Aqu2.1.43348_001"/>
    <property type="gene ID" value="Aqu2.1.43348"/>
</dbReference>
<protein>
    <recommendedName>
        <fullName evidence="8">PX domain-containing protein</fullName>
    </recommendedName>
</protein>
<dbReference type="InterPro" id="IPR044926">
    <property type="entry name" value="RGS_subdomain_2"/>
</dbReference>
<dbReference type="SMART" id="SM00313">
    <property type="entry name" value="PXA"/>
    <property type="match status" value="1"/>
</dbReference>
<dbReference type="InterPro" id="IPR036871">
    <property type="entry name" value="PX_dom_sf"/>
</dbReference>
<dbReference type="InterPro" id="IPR013937">
    <property type="entry name" value="Sorting_nexin_C"/>
</dbReference>
<dbReference type="Proteomes" id="UP000007879">
    <property type="component" value="Unassembled WGS sequence"/>
</dbReference>
<dbReference type="STRING" id="400682.A0A1X7VVC1"/>
<evidence type="ECO:0000259" key="4">
    <source>
        <dbReference type="PROSITE" id="PS50195"/>
    </source>
</evidence>
<evidence type="ECO:0000313" key="7">
    <source>
        <dbReference type="Proteomes" id="UP000007879"/>
    </source>
</evidence>
<dbReference type="InterPro" id="IPR036305">
    <property type="entry name" value="RGS_sf"/>
</dbReference>
<dbReference type="EnsemblMetazoa" id="XM_019997160.1">
    <property type="protein sequence ID" value="XP_019852719.1"/>
    <property type="gene ID" value="LOC105313137"/>
</dbReference>
<evidence type="ECO:0000256" key="3">
    <source>
        <dbReference type="SAM" id="Phobius"/>
    </source>
</evidence>
<keyword evidence="3" id="KW-0472">Membrane</keyword>
<dbReference type="PANTHER" id="PTHR22775">
    <property type="entry name" value="SORTING NEXIN"/>
    <property type="match status" value="1"/>
</dbReference>
<dbReference type="PANTHER" id="PTHR22775:SF44">
    <property type="entry name" value="SORTING NEXIN-14"/>
    <property type="match status" value="1"/>
</dbReference>
<dbReference type="OrthoDB" id="5957963at2759"/>
<dbReference type="GO" id="GO:0035091">
    <property type="term" value="F:phosphatidylinositol binding"/>
    <property type="evidence" value="ECO:0007669"/>
    <property type="project" value="InterPro"/>
</dbReference>
<dbReference type="Pfam" id="PF00787">
    <property type="entry name" value="PX"/>
    <property type="match status" value="1"/>
</dbReference>
<reference evidence="7" key="1">
    <citation type="journal article" date="2010" name="Nature">
        <title>The Amphimedon queenslandica genome and the evolution of animal complexity.</title>
        <authorList>
            <person name="Srivastava M."/>
            <person name="Simakov O."/>
            <person name="Chapman J."/>
            <person name="Fahey B."/>
            <person name="Gauthier M.E."/>
            <person name="Mitros T."/>
            <person name="Richards G.S."/>
            <person name="Conaco C."/>
            <person name="Dacre M."/>
            <person name="Hellsten U."/>
            <person name="Larroux C."/>
            <person name="Putnam N.H."/>
            <person name="Stanke M."/>
            <person name="Adamska M."/>
            <person name="Darling A."/>
            <person name="Degnan S.M."/>
            <person name="Oakley T.H."/>
            <person name="Plachetzki D.C."/>
            <person name="Zhai Y."/>
            <person name="Adamski M."/>
            <person name="Calcino A."/>
            <person name="Cummins S.F."/>
            <person name="Goodstein D.M."/>
            <person name="Harris C."/>
            <person name="Jackson D.J."/>
            <person name="Leys S.P."/>
            <person name="Shu S."/>
            <person name="Woodcroft B.J."/>
            <person name="Vervoort M."/>
            <person name="Kosik K.S."/>
            <person name="Manning G."/>
            <person name="Degnan B.M."/>
            <person name="Rokhsar D.S."/>
        </authorList>
    </citation>
    <scope>NUCLEOTIDE SEQUENCE [LARGE SCALE GENOMIC DNA]</scope>
</reference>
<dbReference type="SUPFAM" id="SSF64268">
    <property type="entry name" value="PX domain"/>
    <property type="match status" value="1"/>
</dbReference>
<dbReference type="SMART" id="SM00312">
    <property type="entry name" value="PX"/>
    <property type="match status" value="1"/>
</dbReference>
<evidence type="ECO:0008006" key="8">
    <source>
        <dbReference type="Google" id="ProtNLM"/>
    </source>
</evidence>
<dbReference type="InterPro" id="IPR003114">
    <property type="entry name" value="Phox_assoc"/>
</dbReference>
<dbReference type="CDD" id="cd06093">
    <property type="entry name" value="PX_domain"/>
    <property type="match status" value="1"/>
</dbReference>
<dbReference type="KEGG" id="aqu:105313137"/>
<dbReference type="Pfam" id="PF02194">
    <property type="entry name" value="PXA"/>
    <property type="match status" value="1"/>
</dbReference>
<keyword evidence="3" id="KW-1133">Transmembrane helix</keyword>
<dbReference type="PROSITE" id="PS50195">
    <property type="entry name" value="PX"/>
    <property type="match status" value="1"/>
</dbReference>
<evidence type="ECO:0000256" key="1">
    <source>
        <dbReference type="ARBA" id="ARBA00010883"/>
    </source>
</evidence>
<dbReference type="InterPro" id="IPR001683">
    <property type="entry name" value="PX_dom"/>
</dbReference>
<keyword evidence="3" id="KW-0812">Transmembrane</keyword>
<sequence length="923" mass="105045">MEARREEIDTSHTRFIDAANPLFYSLSVVLIFFTLLSLSWPLVALWSCGFGVLGAYLLFRNRKLVPNLLLHLRPVVNVEEDGDNSVKDLTCPVCSNANCSCHKVLKPNDCDVSMPWKDLSVPETIDNSLSNFLNIIMARFITTWHKDITQTKSFDTQVRKIIRHALCLFLCRVKELDIPKIVTGPLLQVLAEHMQLYINVRKKVPPNSSLKLIESVAIKTLGPRLHTALKGKTGEFRYFKNLTRIALPFLLSSDNIKSKVMKIFLEELFASKIMIPTMAHVSTPDFLNMILILIFDKDSKLCRLPYPSSRNVFLLEKFSHQNTVQLQITLNNITSDQKLLCSFMQYLKMQHAIHILQIYLTCRDLLKDVAGTRMGALFAQNAHIYLDQVHQLCGLYSTASSDQTIVLDQSKIADIKDVLNRDISDLTKLSLVIGQGLLDKLFVLSSETLSDIFCESFCQSQEYCDYLYPKLTAETRKSLLSTDQHSLNRHFEKWRNRRKRKIRPYSSSNDLSEASLNTTPPLSVTRQRSSSNPPTPTLGENGGGVAMSDLLEESVIVSSCLIQIVDSETVHTSIKPYTVYIIVSRQERDGKTSTVKVRRRYKEFVVLDSRIKQFYRNVTVYFPPKRAFHNLDKNFIESRSKELESYLQRLVQEPEIRNSQLLQSFLSETSDTTLFMPDSVGDKAGKIIKSVPRALKKEPKGQHLENLLVAMDESVIIAPREPCPEKQAETDEQTAENQVIITKYQRDLADDFSPKGNYKKMKSISSSPEPKRIVLNGIMDLLVFLGVNVYSVSQSKLSALLAVKILGQSSIEALFHDLLSNRIELLCQEPEMCDLIERLQYSLFFDDSPPRTADEKETRRKLALDTVLNRPPDLLVQLIGKESFTYNTSLLIEGLQSQTLNKHLLFSLLDVVVCEIFPELRAQ</sequence>
<feature type="domain" description="PXA" evidence="5">
    <location>
        <begin position="122"/>
        <end position="299"/>
    </location>
</feature>
<dbReference type="SUPFAM" id="SSF48097">
    <property type="entry name" value="Regulator of G-protein signaling, RGS"/>
    <property type="match status" value="1"/>
</dbReference>
<evidence type="ECO:0000313" key="6">
    <source>
        <dbReference type="EnsemblMetazoa" id="Aqu2.1.43348_001"/>
    </source>
</evidence>
<feature type="transmembrane region" description="Helical" evidence="3">
    <location>
        <begin position="21"/>
        <end position="37"/>
    </location>
</feature>
<gene>
    <name evidence="6" type="primary">105313137</name>
</gene>
<feature type="region of interest" description="Disordered" evidence="2">
    <location>
        <begin position="500"/>
        <end position="544"/>
    </location>
</feature>
<dbReference type="Gene3D" id="1.10.167.10">
    <property type="entry name" value="Regulator of G-protein Signalling 4, domain 2"/>
    <property type="match status" value="1"/>
</dbReference>